<organism evidence="5 6">
    <name type="scientific">Aegilops tauschii subsp. strangulata</name>
    <name type="common">Goatgrass</name>
    <dbReference type="NCBI Taxonomy" id="200361"/>
    <lineage>
        <taxon>Eukaryota</taxon>
        <taxon>Viridiplantae</taxon>
        <taxon>Streptophyta</taxon>
        <taxon>Embryophyta</taxon>
        <taxon>Tracheophyta</taxon>
        <taxon>Spermatophyta</taxon>
        <taxon>Magnoliopsida</taxon>
        <taxon>Liliopsida</taxon>
        <taxon>Poales</taxon>
        <taxon>Poaceae</taxon>
        <taxon>BOP clade</taxon>
        <taxon>Pooideae</taxon>
        <taxon>Triticodae</taxon>
        <taxon>Triticeae</taxon>
        <taxon>Triticinae</taxon>
        <taxon>Aegilops</taxon>
    </lineage>
</organism>
<keyword evidence="2" id="KW-0732">Signal</keyword>
<dbReference type="InterPro" id="IPR013128">
    <property type="entry name" value="Peptidase_C1A"/>
</dbReference>
<dbReference type="KEGG" id="ats:109778465"/>
<dbReference type="Gramene" id="AET2Gv20318000.2">
    <property type="protein sequence ID" value="AET2Gv20318000.2"/>
    <property type="gene ID" value="AET2Gv20318000"/>
</dbReference>
<dbReference type="OMA" id="CWIGMSS"/>
<reference evidence="5" key="5">
    <citation type="journal article" date="2021" name="G3 (Bethesda)">
        <title>Aegilops tauschii genome assembly Aet v5.0 features greater sequence contiguity and improved annotation.</title>
        <authorList>
            <person name="Wang L."/>
            <person name="Zhu T."/>
            <person name="Rodriguez J.C."/>
            <person name="Deal K.R."/>
            <person name="Dubcovsky J."/>
            <person name="McGuire P.E."/>
            <person name="Lux T."/>
            <person name="Spannagl M."/>
            <person name="Mayer K.F.X."/>
            <person name="Baldrich P."/>
            <person name="Meyers B.C."/>
            <person name="Huo N."/>
            <person name="Gu Y.Q."/>
            <person name="Zhou H."/>
            <person name="Devos K.M."/>
            <person name="Bennetzen J.L."/>
            <person name="Unver T."/>
            <person name="Budak H."/>
            <person name="Gulick P.J."/>
            <person name="Galiba G."/>
            <person name="Kalapos B."/>
            <person name="Nelson D.R."/>
            <person name="Li P."/>
            <person name="You F.M."/>
            <person name="Luo M.C."/>
            <person name="Dvorak J."/>
        </authorList>
    </citation>
    <scope>NUCLEOTIDE SEQUENCE [LARGE SCALE GENOMIC DNA]</scope>
    <source>
        <strain evidence="5">cv. AL8/78</strain>
    </source>
</reference>
<dbReference type="Gramene" id="AET2Gv20318000.17">
    <property type="protein sequence ID" value="AET2Gv20318000.17"/>
    <property type="gene ID" value="AET2Gv20318000"/>
</dbReference>
<name>A0A453B027_AEGTS</name>
<proteinExistence type="inferred from homology"/>
<dbReference type="GO" id="GO:0006508">
    <property type="term" value="P:proteolysis"/>
    <property type="evidence" value="ECO:0007669"/>
    <property type="project" value="InterPro"/>
</dbReference>
<evidence type="ECO:0000313" key="6">
    <source>
        <dbReference type="Proteomes" id="UP000015105"/>
    </source>
</evidence>
<dbReference type="EnsemblPlants" id="AET2Gv20318000.25">
    <property type="protein sequence ID" value="AET2Gv20318000.25"/>
    <property type="gene ID" value="AET2Gv20318000"/>
</dbReference>
<dbReference type="OrthoDB" id="190265at2759"/>
<evidence type="ECO:0000313" key="5">
    <source>
        <dbReference type="EnsemblPlants" id="AET2Gv20318000.6"/>
    </source>
</evidence>
<keyword evidence="6" id="KW-1185">Reference proteome</keyword>
<reference evidence="6" key="1">
    <citation type="journal article" date="2014" name="Science">
        <title>Ancient hybridizations among the ancestral genomes of bread wheat.</title>
        <authorList>
            <consortium name="International Wheat Genome Sequencing Consortium,"/>
            <person name="Marcussen T."/>
            <person name="Sandve S.R."/>
            <person name="Heier L."/>
            <person name="Spannagl M."/>
            <person name="Pfeifer M."/>
            <person name="Jakobsen K.S."/>
            <person name="Wulff B.B."/>
            <person name="Steuernagel B."/>
            <person name="Mayer K.F."/>
            <person name="Olsen O.A."/>
        </authorList>
    </citation>
    <scope>NUCLEOTIDE SEQUENCE [LARGE SCALE GENOMIC DNA]</scope>
    <source>
        <strain evidence="6">cv. AL8/78</strain>
    </source>
</reference>
<dbReference type="InterPro" id="IPR039417">
    <property type="entry name" value="Peptidase_C1A_papain-like"/>
</dbReference>
<dbReference type="PROSITE" id="PS00639">
    <property type="entry name" value="THIOL_PROTEASE_HIS"/>
    <property type="match status" value="1"/>
</dbReference>
<keyword evidence="3" id="KW-1015">Disulfide bond</keyword>
<dbReference type="SMART" id="SM00645">
    <property type="entry name" value="Pept_C1"/>
    <property type="match status" value="1"/>
</dbReference>
<dbReference type="Proteomes" id="UP000015105">
    <property type="component" value="Chromosome 2D"/>
</dbReference>
<sequence length="323" mass="35411">MANVLLSGLRGAKQLGQNFRSACRSLSSGQLVEPGYVFGRKCFGPDYGVTTSVGQYGLPKSVDWRKVPWLKIPVKDQRGCGNCYIQASLVGIGSLHSIITGINVELSSQHVLDANTITNSGCMGGTIPKVFDFVMRGGVVLESAYPYTGKRGFCQDIKAKGLTIEGWAQVAPAEEALMYAVAHQPVAVGVAAGIEFENYQYGVMNVPVDHGILNHAMLLIGYNATSWLLLNSWSEAWGIKGACRILRKSPNSDGSIGILSRAYLPLNPSFTTVRTRTESCPCYWSRTVRNLLERMVPRQITEHFLPKFMAVDKCWITVSYLYA</sequence>
<evidence type="ECO:0000259" key="4">
    <source>
        <dbReference type="SMART" id="SM00645"/>
    </source>
</evidence>
<dbReference type="RefSeq" id="XP_045088658.1">
    <property type="nucleotide sequence ID" value="XM_045232723.2"/>
</dbReference>
<dbReference type="PANTHER" id="PTHR12411">
    <property type="entry name" value="CYSTEINE PROTEASE FAMILY C1-RELATED"/>
    <property type="match status" value="1"/>
</dbReference>
<dbReference type="SUPFAM" id="SSF54001">
    <property type="entry name" value="Cysteine proteinases"/>
    <property type="match status" value="1"/>
</dbReference>
<accession>A0A453B027</accession>
<feature type="domain" description="Peptidase C1A papain C-terminal" evidence="4">
    <location>
        <begin position="58"/>
        <end position="266"/>
    </location>
</feature>
<dbReference type="GO" id="GO:0008234">
    <property type="term" value="F:cysteine-type peptidase activity"/>
    <property type="evidence" value="ECO:0007669"/>
    <property type="project" value="InterPro"/>
</dbReference>
<dbReference type="Gramene" id="AET2Gv20318000.25">
    <property type="protein sequence ID" value="AET2Gv20318000.25"/>
    <property type="gene ID" value="AET2Gv20318000"/>
</dbReference>
<dbReference type="InterPro" id="IPR000668">
    <property type="entry name" value="Peptidase_C1A_C"/>
</dbReference>
<reference evidence="5" key="4">
    <citation type="submission" date="2019-03" db="UniProtKB">
        <authorList>
            <consortium name="EnsemblPlants"/>
        </authorList>
    </citation>
    <scope>IDENTIFICATION</scope>
</reference>
<dbReference type="PROSITE" id="PS00139">
    <property type="entry name" value="THIOL_PROTEASE_CYS"/>
    <property type="match status" value="1"/>
</dbReference>
<dbReference type="InterPro" id="IPR025660">
    <property type="entry name" value="Pept_his_AS"/>
</dbReference>
<reference evidence="5" key="3">
    <citation type="journal article" date="2017" name="Nature">
        <title>Genome sequence of the progenitor of the wheat D genome Aegilops tauschii.</title>
        <authorList>
            <person name="Luo M.C."/>
            <person name="Gu Y.Q."/>
            <person name="Puiu D."/>
            <person name="Wang H."/>
            <person name="Twardziok S.O."/>
            <person name="Deal K.R."/>
            <person name="Huo N."/>
            <person name="Zhu T."/>
            <person name="Wang L."/>
            <person name="Wang Y."/>
            <person name="McGuire P.E."/>
            <person name="Liu S."/>
            <person name="Long H."/>
            <person name="Ramasamy R.K."/>
            <person name="Rodriguez J.C."/>
            <person name="Van S.L."/>
            <person name="Yuan L."/>
            <person name="Wang Z."/>
            <person name="Xia Z."/>
            <person name="Xiao L."/>
            <person name="Anderson O.D."/>
            <person name="Ouyang S."/>
            <person name="Liang Y."/>
            <person name="Zimin A.V."/>
            <person name="Pertea G."/>
            <person name="Qi P."/>
            <person name="Bennetzen J.L."/>
            <person name="Dai X."/>
            <person name="Dawson M.W."/>
            <person name="Muller H.G."/>
            <person name="Kugler K."/>
            <person name="Rivarola-Duarte L."/>
            <person name="Spannagl M."/>
            <person name="Mayer K.F.X."/>
            <person name="Lu F.H."/>
            <person name="Bevan M.W."/>
            <person name="Leroy P."/>
            <person name="Li P."/>
            <person name="You F.M."/>
            <person name="Sun Q."/>
            <person name="Liu Z."/>
            <person name="Lyons E."/>
            <person name="Wicker T."/>
            <person name="Salzberg S.L."/>
            <person name="Devos K.M."/>
            <person name="Dvorak J."/>
        </authorList>
    </citation>
    <scope>NUCLEOTIDE SEQUENCE [LARGE SCALE GENOMIC DNA]</scope>
    <source>
        <strain evidence="5">cv. AL8/78</strain>
    </source>
</reference>
<dbReference type="RefSeq" id="XP_020192614.1">
    <property type="nucleotide sequence ID" value="XM_020337025.4"/>
</dbReference>
<dbReference type="GeneID" id="109778465"/>
<comment type="similarity">
    <text evidence="1">Belongs to the peptidase C1 family.</text>
</comment>
<dbReference type="EnsemblPlants" id="AET2Gv20318000.6">
    <property type="protein sequence ID" value="AET2Gv20318000.6"/>
    <property type="gene ID" value="AET2Gv20318000"/>
</dbReference>
<dbReference type="RefSeq" id="XP_020192612.1">
    <property type="nucleotide sequence ID" value="XM_020337023.4"/>
</dbReference>
<evidence type="ECO:0000256" key="2">
    <source>
        <dbReference type="ARBA" id="ARBA00022729"/>
    </source>
</evidence>
<evidence type="ECO:0000256" key="3">
    <source>
        <dbReference type="ARBA" id="ARBA00023157"/>
    </source>
</evidence>
<dbReference type="Gramene" id="AET2Gv20318000.6">
    <property type="protein sequence ID" value="AET2Gv20318000.6"/>
    <property type="gene ID" value="AET2Gv20318000"/>
</dbReference>
<dbReference type="EnsemblPlants" id="AET2Gv20318000.2">
    <property type="protein sequence ID" value="AET2Gv20318000.2"/>
    <property type="gene ID" value="AET2Gv20318000"/>
</dbReference>
<protein>
    <recommendedName>
        <fullName evidence="4">Peptidase C1A papain C-terminal domain-containing protein</fullName>
    </recommendedName>
</protein>
<reference evidence="6" key="2">
    <citation type="journal article" date="2017" name="Nat. Plants">
        <title>The Aegilops tauschii genome reveals multiple impacts of transposons.</title>
        <authorList>
            <person name="Zhao G."/>
            <person name="Zou C."/>
            <person name="Li K."/>
            <person name="Wang K."/>
            <person name="Li T."/>
            <person name="Gao L."/>
            <person name="Zhang X."/>
            <person name="Wang H."/>
            <person name="Yang Z."/>
            <person name="Liu X."/>
            <person name="Jiang W."/>
            <person name="Mao L."/>
            <person name="Kong X."/>
            <person name="Jiao Y."/>
            <person name="Jia J."/>
        </authorList>
    </citation>
    <scope>NUCLEOTIDE SEQUENCE [LARGE SCALE GENOMIC DNA]</scope>
    <source>
        <strain evidence="6">cv. AL8/78</strain>
    </source>
</reference>
<dbReference type="EnsemblPlants" id="AET2Gv20318000.17">
    <property type="protein sequence ID" value="AET2Gv20318000.17"/>
    <property type="gene ID" value="AET2Gv20318000"/>
</dbReference>
<dbReference type="Pfam" id="PF00112">
    <property type="entry name" value="Peptidase_C1"/>
    <property type="match status" value="1"/>
</dbReference>
<dbReference type="STRING" id="200361.A0A453B027"/>
<dbReference type="InterPro" id="IPR000169">
    <property type="entry name" value="Pept_cys_AS"/>
</dbReference>
<dbReference type="AlphaFoldDB" id="A0A453B027"/>
<dbReference type="EnsemblPlants" id="AET2Gv20318000.23">
    <property type="protein sequence ID" value="AET2Gv20318000.23"/>
    <property type="gene ID" value="AET2Gv20318000"/>
</dbReference>
<dbReference type="Gene3D" id="3.90.70.10">
    <property type="entry name" value="Cysteine proteinases"/>
    <property type="match status" value="1"/>
</dbReference>
<dbReference type="Gramene" id="AET2Gv20318000.23">
    <property type="protein sequence ID" value="AET2Gv20318000.23"/>
    <property type="gene ID" value="AET2Gv20318000"/>
</dbReference>
<dbReference type="InterPro" id="IPR038765">
    <property type="entry name" value="Papain-like_cys_pep_sf"/>
</dbReference>
<dbReference type="CDD" id="cd02248">
    <property type="entry name" value="Peptidase_C1A"/>
    <property type="match status" value="1"/>
</dbReference>
<dbReference type="RefSeq" id="XP_020192610.1">
    <property type="nucleotide sequence ID" value="XM_020337021.4"/>
</dbReference>
<evidence type="ECO:0000256" key="1">
    <source>
        <dbReference type="ARBA" id="ARBA00008455"/>
    </source>
</evidence>